<reference evidence="1 2" key="1">
    <citation type="submission" date="2016-01" db="EMBL/GenBank/DDBJ databases">
        <title>Highly variable Streptococcus oralis are common among viridans streptococci isolated from primates.</title>
        <authorList>
            <person name="Denapaite D."/>
            <person name="Rieger M."/>
            <person name="Koendgen S."/>
            <person name="Brueckner R."/>
            <person name="Ochigava I."/>
            <person name="Kappeler P."/>
            <person name="Maetz-Rensing K."/>
            <person name="Leendertz F."/>
            <person name="Hakenbeck R."/>
        </authorList>
    </citation>
    <scope>NUCLEOTIDE SEQUENCE [LARGE SCALE GENOMIC DNA]</scope>
    <source>
        <strain evidence="1 2">DD07</strain>
    </source>
</reference>
<dbReference type="PATRIC" id="fig|1302.21.peg.771"/>
<name>A0A139N900_STRGN</name>
<protein>
    <submittedName>
        <fullName evidence="1">Poly(Glycerol-phosphate) alpha-glucosyltransferase GftA</fullName>
        <ecNumber evidence="1">2.4.1.52</ecNumber>
    </submittedName>
</protein>
<dbReference type="EC" id="2.4.1.52" evidence="1"/>
<dbReference type="Proteomes" id="UP000070096">
    <property type="component" value="Unassembled WGS sequence"/>
</dbReference>
<keyword evidence="1" id="KW-0808">Transferase</keyword>
<gene>
    <name evidence="1" type="ORF">SGODD07_00695</name>
</gene>
<dbReference type="SUPFAM" id="SSF53756">
    <property type="entry name" value="UDP-Glycosyltransferase/glycogen phosphorylase"/>
    <property type="match status" value="1"/>
</dbReference>
<evidence type="ECO:0000313" key="1">
    <source>
        <dbReference type="EMBL" id="KXT72529.1"/>
    </source>
</evidence>
<dbReference type="AlphaFoldDB" id="A0A139N900"/>
<dbReference type="EMBL" id="LQRC01000099">
    <property type="protein sequence ID" value="KXT72529.1"/>
    <property type="molecule type" value="Genomic_DNA"/>
</dbReference>
<dbReference type="Gene3D" id="3.40.50.2000">
    <property type="entry name" value="Glycogen Phosphorylase B"/>
    <property type="match status" value="1"/>
</dbReference>
<sequence>MEAVGSGLPLIGFDVRYGNQTFIDDGKNGYLIPVSSNQVEDQVIAAFVEKIVALFSQGRQQEMSQNSYRVAENFMTSRIEATWSQLLKEVRDDSAL</sequence>
<evidence type="ECO:0000313" key="2">
    <source>
        <dbReference type="Proteomes" id="UP000070096"/>
    </source>
</evidence>
<accession>A0A139N900</accession>
<keyword evidence="1" id="KW-0328">Glycosyltransferase</keyword>
<dbReference type="GO" id="GO:0047265">
    <property type="term" value="F:poly(glycerol-phosphate) alpha-glucosyltransferase activity"/>
    <property type="evidence" value="ECO:0007669"/>
    <property type="project" value="UniProtKB-EC"/>
</dbReference>
<comment type="caution">
    <text evidence="1">The sequence shown here is derived from an EMBL/GenBank/DDBJ whole genome shotgun (WGS) entry which is preliminary data.</text>
</comment>
<organism evidence="1 2">
    <name type="scientific">Streptococcus gordonii</name>
    <dbReference type="NCBI Taxonomy" id="1302"/>
    <lineage>
        <taxon>Bacteria</taxon>
        <taxon>Bacillati</taxon>
        <taxon>Bacillota</taxon>
        <taxon>Bacilli</taxon>
        <taxon>Lactobacillales</taxon>
        <taxon>Streptococcaceae</taxon>
        <taxon>Streptococcus</taxon>
    </lineage>
</organism>
<proteinExistence type="predicted"/>